<dbReference type="CDD" id="cd00198">
    <property type="entry name" value="vWFA"/>
    <property type="match status" value="1"/>
</dbReference>
<dbReference type="SUPFAM" id="SSF53300">
    <property type="entry name" value="vWA-like"/>
    <property type="match status" value="1"/>
</dbReference>
<dbReference type="Proteomes" id="UP000515703">
    <property type="component" value="Chromosome"/>
</dbReference>
<evidence type="ECO:0008006" key="8">
    <source>
        <dbReference type="Google" id="ProtNLM"/>
    </source>
</evidence>
<dbReference type="Pfam" id="PF00498">
    <property type="entry name" value="FHA"/>
    <property type="match status" value="1"/>
</dbReference>
<dbReference type="Gene3D" id="3.40.50.410">
    <property type="entry name" value="von Willebrand factor, type A domain"/>
    <property type="match status" value="1"/>
</dbReference>
<feature type="signal peptide" evidence="3">
    <location>
        <begin position="1"/>
        <end position="23"/>
    </location>
</feature>
<feature type="domain" description="VWFA" evidence="5">
    <location>
        <begin position="88"/>
        <end position="268"/>
    </location>
</feature>
<dbReference type="SMART" id="SM00327">
    <property type="entry name" value="VWA"/>
    <property type="match status" value="1"/>
</dbReference>
<gene>
    <name evidence="6" type="ORF">bsdcttw_22530</name>
</gene>
<dbReference type="AlphaFoldDB" id="A0A7I8DLM5"/>
<dbReference type="PANTHER" id="PTHR23308">
    <property type="entry name" value="NUCLEAR INHIBITOR OF PROTEIN PHOSPHATASE-1"/>
    <property type="match status" value="1"/>
</dbReference>
<dbReference type="InterPro" id="IPR008984">
    <property type="entry name" value="SMAD_FHA_dom_sf"/>
</dbReference>
<feature type="chain" id="PRO_5029456366" description="FHA domain-containing protein" evidence="3">
    <location>
        <begin position="24"/>
        <end position="512"/>
    </location>
</feature>
<evidence type="ECO:0000256" key="3">
    <source>
        <dbReference type="SAM" id="SignalP"/>
    </source>
</evidence>
<dbReference type="CDD" id="cd00060">
    <property type="entry name" value="FHA"/>
    <property type="match status" value="1"/>
</dbReference>
<dbReference type="Pfam" id="PF13519">
    <property type="entry name" value="VWA_2"/>
    <property type="match status" value="1"/>
</dbReference>
<dbReference type="Gene3D" id="2.60.200.20">
    <property type="match status" value="1"/>
</dbReference>
<dbReference type="InterPro" id="IPR000253">
    <property type="entry name" value="FHA_dom"/>
</dbReference>
<feature type="domain" description="FHA" evidence="4">
    <location>
        <begin position="440"/>
        <end position="489"/>
    </location>
</feature>
<dbReference type="SUPFAM" id="SSF49879">
    <property type="entry name" value="SMAD/FHA domain"/>
    <property type="match status" value="1"/>
</dbReference>
<keyword evidence="2" id="KW-0812">Transmembrane</keyword>
<name>A0A7I8DLM5_9FIRM</name>
<dbReference type="PROSITE" id="PS50234">
    <property type="entry name" value="VWFA"/>
    <property type="match status" value="1"/>
</dbReference>
<evidence type="ECO:0000313" key="6">
    <source>
        <dbReference type="EMBL" id="BCJ99212.1"/>
    </source>
</evidence>
<keyword evidence="7" id="KW-1185">Reference proteome</keyword>
<dbReference type="SMART" id="SM00240">
    <property type="entry name" value="FHA"/>
    <property type="match status" value="1"/>
</dbReference>
<dbReference type="RefSeq" id="WP_185259484.1">
    <property type="nucleotide sequence ID" value="NZ_AP023368.1"/>
</dbReference>
<organism evidence="6 7">
    <name type="scientific">Anaerocolumna chitinilytica</name>
    <dbReference type="NCBI Taxonomy" id="1727145"/>
    <lineage>
        <taxon>Bacteria</taxon>
        <taxon>Bacillati</taxon>
        <taxon>Bacillota</taxon>
        <taxon>Clostridia</taxon>
        <taxon>Lachnospirales</taxon>
        <taxon>Lachnospiraceae</taxon>
        <taxon>Anaerocolumna</taxon>
    </lineage>
</organism>
<protein>
    <recommendedName>
        <fullName evidence="8">FHA domain-containing protein</fullName>
    </recommendedName>
</protein>
<dbReference type="EMBL" id="AP023368">
    <property type="protein sequence ID" value="BCJ99212.1"/>
    <property type="molecule type" value="Genomic_DNA"/>
</dbReference>
<evidence type="ECO:0000313" key="7">
    <source>
        <dbReference type="Proteomes" id="UP000515703"/>
    </source>
</evidence>
<reference evidence="6 7" key="1">
    <citation type="submission" date="2020-08" db="EMBL/GenBank/DDBJ databases">
        <title>Draft genome sequencing of an Anaerocolumna strain isolated from anoxic soil subjected to BSD treatment.</title>
        <authorList>
            <person name="Uek A."/>
            <person name="Tonouchi A."/>
        </authorList>
    </citation>
    <scope>NUCLEOTIDE SEQUENCE [LARGE SCALE GENOMIC DNA]</scope>
    <source>
        <strain evidence="6 7">CTTW</strain>
    </source>
</reference>
<sequence length="512" mass="57111">MKKVLLIICILLSVNLFIHPVRADQAEFGTDVRIVQAFGQDSELYAYVNIPKEKENNSLTVDALLDNTKTFKQSEPMVKTIKGTMPVSYLFMIDISTSMPGFKNNINTFVQRFVSQSGKNCSFALGSFGDKFELLCDFTHKKNKLEDALNTLQYDVKQTSLYTSLSNAIDYLDMRERTEGELYNIILISDGIEADKNGITQGEVVEKIKSSAVLVHTFGLPTKSTDDSDKKESVEALKILGAFARTSMGIHTVLNYDNKMEAELANEIITYVNNLYEVRFDIKDYEAKKEGSLLRLIFAAPGSDGTIFDARKTIQIRKTGKEGSQDVTVSTAPVAGNSDSKEGNDGLAKGRTSVIKGEAGTKVCLIHKYLSSFLVGFLVIIIIIGVAMLLRKRRRSILKEKGVKRRSLKETQASGVYMKAEFIAGPGRLESDEFYLQGELYIGRDKNCTIRIKNKDVSKKNSRIYFKDNVVYIEDLNSTNGTLINNMKIFSANKLRSGDVITIGSISFNLKF</sequence>
<dbReference type="InterPro" id="IPR002035">
    <property type="entry name" value="VWF_A"/>
</dbReference>
<dbReference type="PROSITE" id="PS50006">
    <property type="entry name" value="FHA_DOMAIN"/>
    <property type="match status" value="1"/>
</dbReference>
<keyword evidence="2" id="KW-0472">Membrane</keyword>
<feature type="transmembrane region" description="Helical" evidence="2">
    <location>
        <begin position="369"/>
        <end position="390"/>
    </location>
</feature>
<dbReference type="InterPro" id="IPR036465">
    <property type="entry name" value="vWFA_dom_sf"/>
</dbReference>
<keyword evidence="2" id="KW-1133">Transmembrane helix</keyword>
<feature type="region of interest" description="Disordered" evidence="1">
    <location>
        <begin position="324"/>
        <end position="347"/>
    </location>
</feature>
<keyword evidence="3" id="KW-0732">Signal</keyword>
<evidence type="ECO:0000256" key="2">
    <source>
        <dbReference type="SAM" id="Phobius"/>
    </source>
</evidence>
<accession>A0A7I8DLM5</accession>
<reference evidence="6 7" key="2">
    <citation type="submission" date="2020-08" db="EMBL/GenBank/DDBJ databases">
        <authorList>
            <person name="Ueki A."/>
            <person name="Tonouchi A."/>
        </authorList>
    </citation>
    <scope>NUCLEOTIDE SEQUENCE [LARGE SCALE GENOMIC DNA]</scope>
    <source>
        <strain evidence="6 7">CTTW</strain>
    </source>
</reference>
<evidence type="ECO:0000259" key="5">
    <source>
        <dbReference type="PROSITE" id="PS50234"/>
    </source>
</evidence>
<evidence type="ECO:0000259" key="4">
    <source>
        <dbReference type="PROSITE" id="PS50006"/>
    </source>
</evidence>
<dbReference type="InterPro" id="IPR050923">
    <property type="entry name" value="Cell_Proc_Reg/RNA_Proc"/>
</dbReference>
<dbReference type="KEGG" id="acht:bsdcttw_22530"/>
<proteinExistence type="predicted"/>
<evidence type="ECO:0000256" key="1">
    <source>
        <dbReference type="SAM" id="MobiDB-lite"/>
    </source>
</evidence>